<evidence type="ECO:0000256" key="9">
    <source>
        <dbReference type="RuleBase" id="RU366011"/>
    </source>
</evidence>
<dbReference type="InterPro" id="IPR037944">
    <property type="entry name" value="PRX5-like"/>
</dbReference>
<dbReference type="FunFam" id="3.40.30.10:FF:000020">
    <property type="entry name" value="Peroxiredoxin"/>
    <property type="match status" value="1"/>
</dbReference>
<dbReference type="OrthoDB" id="195498at2759"/>
<gene>
    <name evidence="11" type="ORF">AMS68_006572</name>
</gene>
<dbReference type="EMBL" id="CP051142">
    <property type="protein sequence ID" value="QIX01055.1"/>
    <property type="molecule type" value="Genomic_DNA"/>
</dbReference>
<dbReference type="CDD" id="cd03013">
    <property type="entry name" value="PRX5_like"/>
    <property type="match status" value="1"/>
</dbReference>
<dbReference type="PROSITE" id="PS51352">
    <property type="entry name" value="THIOREDOXIN_2"/>
    <property type="match status" value="1"/>
</dbReference>
<reference evidence="11 12" key="1">
    <citation type="journal article" date="2016" name="Sci. Rep.">
        <title>Peltaster fructicola genome reveals evolution from an invasive phytopathogen to an ectophytic parasite.</title>
        <authorList>
            <person name="Xu C."/>
            <person name="Chen H."/>
            <person name="Gleason M.L."/>
            <person name="Xu J.R."/>
            <person name="Liu H."/>
            <person name="Zhang R."/>
            <person name="Sun G."/>
        </authorList>
    </citation>
    <scope>NUCLEOTIDE SEQUENCE [LARGE SCALE GENOMIC DNA]</scope>
    <source>
        <strain evidence="11 12">LNHT1506</strain>
    </source>
</reference>
<dbReference type="InterPro" id="IPR013766">
    <property type="entry name" value="Thioredoxin_domain"/>
</dbReference>
<dbReference type="GO" id="GO:0042744">
    <property type="term" value="P:hydrogen peroxide catabolic process"/>
    <property type="evidence" value="ECO:0007669"/>
    <property type="project" value="TreeGrafter"/>
</dbReference>
<dbReference type="PANTHER" id="PTHR10430">
    <property type="entry name" value="PEROXIREDOXIN"/>
    <property type="match status" value="1"/>
</dbReference>
<evidence type="ECO:0000256" key="1">
    <source>
        <dbReference type="ARBA" id="ARBA00010505"/>
    </source>
</evidence>
<sequence length="169" mass="18346">MAPLKVGDKFPSGVKFEWAPITDSDPTACGLPQEYDASKEFAGKKTVLVSVPGAFTPGCSAYHVPPYIQQIEKLNSKGVDQVVVIAFNDAFVMNAWGKVNGLKGESKVLFMADTKSFFSKDLGWSLGDTGRNDRWAMVIEKDGTISYVEKEKDFKQVTVSGADAVLGKL</sequence>
<dbReference type="Gene3D" id="3.40.30.10">
    <property type="entry name" value="Glutaredoxin"/>
    <property type="match status" value="1"/>
</dbReference>
<dbReference type="PANTHER" id="PTHR10430:SF16">
    <property type="entry name" value="PEROXIREDOXIN-5, MITOCHONDRIAL"/>
    <property type="match status" value="1"/>
</dbReference>
<keyword evidence="2 9" id="KW-0575">Peroxidase</keyword>
<evidence type="ECO:0000313" key="11">
    <source>
        <dbReference type="EMBL" id="QIX01055.1"/>
    </source>
</evidence>
<dbReference type="Proteomes" id="UP000503462">
    <property type="component" value="Chromosome 4"/>
</dbReference>
<evidence type="ECO:0000256" key="5">
    <source>
        <dbReference type="ARBA" id="ARBA00023284"/>
    </source>
</evidence>
<name>A0A6H0Y2A8_9PEZI</name>
<comment type="similarity">
    <text evidence="1 9">Belongs to the peroxiredoxin family. Prx5 subfamily.</text>
</comment>
<dbReference type="GO" id="GO:0045454">
    <property type="term" value="P:cell redox homeostasis"/>
    <property type="evidence" value="ECO:0007669"/>
    <property type="project" value="TreeGrafter"/>
</dbReference>
<feature type="active site" description="Cysteine sulfenic acid (-SOH) intermediate" evidence="8">
    <location>
        <position position="59"/>
    </location>
</feature>
<evidence type="ECO:0000256" key="3">
    <source>
        <dbReference type="ARBA" id="ARBA00022862"/>
    </source>
</evidence>
<evidence type="ECO:0000256" key="8">
    <source>
        <dbReference type="PIRSR" id="PIRSR637944-1"/>
    </source>
</evidence>
<keyword evidence="3 9" id="KW-0049">Antioxidant</keyword>
<dbReference type="GO" id="GO:0005777">
    <property type="term" value="C:peroxisome"/>
    <property type="evidence" value="ECO:0007669"/>
    <property type="project" value="TreeGrafter"/>
</dbReference>
<keyword evidence="5 9" id="KW-0676">Redox-active center</keyword>
<dbReference type="InterPro" id="IPR036249">
    <property type="entry name" value="Thioredoxin-like_sf"/>
</dbReference>
<comment type="function">
    <text evidence="9">Thiol-specific peroxidase that catalyzes the reduction of hydrogen peroxide and organic hydroperoxides to water and alcohols, respectively. Plays a role in cell protection against oxidative stress by detoxifying peroxides.</text>
</comment>
<dbReference type="AlphaFoldDB" id="A0A6H0Y2A8"/>
<organism evidence="11 12">
    <name type="scientific">Peltaster fructicola</name>
    <dbReference type="NCBI Taxonomy" id="286661"/>
    <lineage>
        <taxon>Eukaryota</taxon>
        <taxon>Fungi</taxon>
        <taxon>Dikarya</taxon>
        <taxon>Ascomycota</taxon>
        <taxon>Pezizomycotina</taxon>
        <taxon>Dothideomycetes</taxon>
        <taxon>Dothideomycetes incertae sedis</taxon>
        <taxon>Peltaster</taxon>
    </lineage>
</organism>
<protein>
    <recommendedName>
        <fullName evidence="6">Thioredoxin peroxidase</fullName>
    </recommendedName>
    <alternativeName>
        <fullName evidence="7">Thioredoxin-dependent peroxiredoxin</fullName>
    </alternativeName>
</protein>
<dbReference type="SUPFAM" id="SSF52833">
    <property type="entry name" value="Thioredoxin-like"/>
    <property type="match status" value="1"/>
</dbReference>
<accession>A0A6H0Y2A8</accession>
<evidence type="ECO:0000256" key="4">
    <source>
        <dbReference type="ARBA" id="ARBA00023002"/>
    </source>
</evidence>
<dbReference type="GO" id="GO:0034599">
    <property type="term" value="P:cellular response to oxidative stress"/>
    <property type="evidence" value="ECO:0007669"/>
    <property type="project" value="InterPro"/>
</dbReference>
<dbReference type="GO" id="GO:0005739">
    <property type="term" value="C:mitochondrion"/>
    <property type="evidence" value="ECO:0007669"/>
    <property type="project" value="TreeGrafter"/>
</dbReference>
<keyword evidence="4 9" id="KW-0560">Oxidoreductase</keyword>
<evidence type="ECO:0000256" key="2">
    <source>
        <dbReference type="ARBA" id="ARBA00022559"/>
    </source>
</evidence>
<evidence type="ECO:0000256" key="6">
    <source>
        <dbReference type="ARBA" id="ARBA00032824"/>
    </source>
</evidence>
<dbReference type="Pfam" id="PF08534">
    <property type="entry name" value="Redoxin"/>
    <property type="match status" value="1"/>
</dbReference>
<dbReference type="InterPro" id="IPR013740">
    <property type="entry name" value="Redoxin"/>
</dbReference>
<feature type="domain" description="Thioredoxin" evidence="10">
    <location>
        <begin position="4"/>
        <end position="167"/>
    </location>
</feature>
<evidence type="ECO:0000259" key="10">
    <source>
        <dbReference type="PROSITE" id="PS51352"/>
    </source>
</evidence>
<evidence type="ECO:0000313" key="12">
    <source>
        <dbReference type="Proteomes" id="UP000503462"/>
    </source>
</evidence>
<evidence type="ECO:0000256" key="7">
    <source>
        <dbReference type="ARBA" id="ARBA00079296"/>
    </source>
</evidence>
<proteinExistence type="inferred from homology"/>
<keyword evidence="12" id="KW-1185">Reference proteome</keyword>
<dbReference type="GO" id="GO:0008379">
    <property type="term" value="F:thioredoxin peroxidase activity"/>
    <property type="evidence" value="ECO:0007669"/>
    <property type="project" value="InterPro"/>
</dbReference>